<dbReference type="EMBL" id="AP019376">
    <property type="protein sequence ID" value="BBH87339.1"/>
    <property type="molecule type" value="Genomic_DNA"/>
</dbReference>
<dbReference type="SUPFAM" id="SSF88946">
    <property type="entry name" value="Sigma2 domain of RNA polymerase sigma factors"/>
    <property type="match status" value="1"/>
</dbReference>
<dbReference type="GO" id="GO:0000428">
    <property type="term" value="C:DNA-directed RNA polymerase complex"/>
    <property type="evidence" value="ECO:0007669"/>
    <property type="project" value="UniProtKB-KW"/>
</dbReference>
<feature type="domain" description="RNA polymerase sigma factor 70 region 4 type 2" evidence="3">
    <location>
        <begin position="111"/>
        <end position="161"/>
    </location>
</feature>
<dbReference type="Pfam" id="PF04542">
    <property type="entry name" value="Sigma70_r2"/>
    <property type="match status" value="1"/>
</dbReference>
<dbReference type="InterPro" id="IPR013249">
    <property type="entry name" value="RNA_pol_sigma70_r4_t2"/>
</dbReference>
<dbReference type="Gene3D" id="1.10.1740.10">
    <property type="match status" value="1"/>
</dbReference>
<dbReference type="AlphaFoldDB" id="A0A455SK49"/>
<organism evidence="4">
    <name type="scientific">Thermosporothrix sp. COM3</name>
    <dbReference type="NCBI Taxonomy" id="2490863"/>
    <lineage>
        <taxon>Bacteria</taxon>
        <taxon>Bacillati</taxon>
        <taxon>Chloroflexota</taxon>
        <taxon>Ktedonobacteria</taxon>
        <taxon>Ktedonobacterales</taxon>
        <taxon>Thermosporotrichaceae</taxon>
        <taxon>Thermosporothrix</taxon>
    </lineage>
</organism>
<dbReference type="InterPro" id="IPR032710">
    <property type="entry name" value="NTF2-like_dom_sf"/>
</dbReference>
<dbReference type="InterPro" id="IPR007627">
    <property type="entry name" value="RNA_pol_sigma70_r2"/>
</dbReference>
<evidence type="ECO:0000259" key="3">
    <source>
        <dbReference type="Pfam" id="PF08281"/>
    </source>
</evidence>
<dbReference type="NCBIfam" id="TIGR02937">
    <property type="entry name" value="sigma70-ECF"/>
    <property type="match status" value="1"/>
</dbReference>
<dbReference type="SUPFAM" id="SSF54427">
    <property type="entry name" value="NTF2-like"/>
    <property type="match status" value="1"/>
</dbReference>
<keyword evidence="4" id="KW-0240">DNA-directed RNA polymerase</keyword>
<dbReference type="InterPro" id="IPR013325">
    <property type="entry name" value="RNA_pol_sigma_r2"/>
</dbReference>
<dbReference type="Gene3D" id="3.10.450.50">
    <property type="match status" value="1"/>
</dbReference>
<dbReference type="GO" id="GO:0006352">
    <property type="term" value="P:DNA-templated transcription initiation"/>
    <property type="evidence" value="ECO:0007669"/>
    <property type="project" value="InterPro"/>
</dbReference>
<gene>
    <name evidence="4" type="primary">rpoE_2</name>
    <name evidence="4" type="ORF">KTC_20900</name>
</gene>
<proteinExistence type="predicted"/>
<evidence type="ECO:0000313" key="4">
    <source>
        <dbReference type="EMBL" id="BBH87339.1"/>
    </source>
</evidence>
<feature type="domain" description="RNA polymerase sigma-70 region 2" evidence="2">
    <location>
        <begin position="11"/>
        <end position="75"/>
    </location>
</feature>
<dbReference type="InterPro" id="IPR014284">
    <property type="entry name" value="RNA_pol_sigma-70_dom"/>
</dbReference>
<comment type="subunit">
    <text evidence="1">Interacts transiently with the RNA polymerase catalytic core formed by RpoA, RpoB, RpoC and RpoZ (2 alpha, 1 beta, 1 beta' and 1 omega subunit) to form the RNA polymerase holoenzyme that can initiate transcription.</text>
</comment>
<dbReference type="GO" id="GO:0003677">
    <property type="term" value="F:DNA binding"/>
    <property type="evidence" value="ECO:0007669"/>
    <property type="project" value="InterPro"/>
</dbReference>
<dbReference type="SUPFAM" id="SSF88659">
    <property type="entry name" value="Sigma3 and sigma4 domains of RNA polymerase sigma factors"/>
    <property type="match status" value="1"/>
</dbReference>
<reference evidence="4" key="1">
    <citation type="submission" date="2018-12" db="EMBL/GenBank/DDBJ databases">
        <title>Novel natural products biosynthetic potential of the class Ktedonobacteria.</title>
        <authorList>
            <person name="Zheng Y."/>
            <person name="Saitou A."/>
            <person name="Wang C.M."/>
            <person name="Toyoda A."/>
            <person name="Minakuchi Y."/>
            <person name="Sekiguchi Y."/>
            <person name="Ueda K."/>
            <person name="Takano H."/>
            <person name="Sakai Y."/>
            <person name="Yokota A."/>
            <person name="Yabe S."/>
        </authorList>
    </citation>
    <scope>NUCLEOTIDE SEQUENCE</scope>
    <source>
        <strain evidence="4">COM3</strain>
    </source>
</reference>
<evidence type="ECO:0000259" key="2">
    <source>
        <dbReference type="Pfam" id="PF04542"/>
    </source>
</evidence>
<dbReference type="InterPro" id="IPR036388">
    <property type="entry name" value="WH-like_DNA-bd_sf"/>
</dbReference>
<dbReference type="Gene3D" id="1.10.10.10">
    <property type="entry name" value="Winged helix-like DNA-binding domain superfamily/Winged helix DNA-binding domain"/>
    <property type="match status" value="1"/>
</dbReference>
<accession>A0A455SK49</accession>
<dbReference type="PANTHER" id="PTHR30173:SF43">
    <property type="entry name" value="ECF RNA POLYMERASE SIGMA FACTOR SIGI-RELATED"/>
    <property type="match status" value="1"/>
</dbReference>
<dbReference type="InterPro" id="IPR052704">
    <property type="entry name" value="ECF_Sigma-70_Domain"/>
</dbReference>
<protein>
    <submittedName>
        <fullName evidence="4">DNA-directed RNA polymerase sigma-70 factor</fullName>
    </submittedName>
</protein>
<dbReference type="PANTHER" id="PTHR30173">
    <property type="entry name" value="SIGMA 19 FACTOR"/>
    <property type="match status" value="1"/>
</dbReference>
<evidence type="ECO:0000256" key="1">
    <source>
        <dbReference type="ARBA" id="ARBA00011344"/>
    </source>
</evidence>
<keyword evidence="4" id="KW-0804">Transcription</keyword>
<dbReference type="Pfam" id="PF08281">
    <property type="entry name" value="Sigma70_r4_2"/>
    <property type="match status" value="1"/>
</dbReference>
<dbReference type="InterPro" id="IPR013324">
    <property type="entry name" value="RNA_pol_sigma_r3/r4-like"/>
</dbReference>
<dbReference type="GO" id="GO:0016987">
    <property type="term" value="F:sigma factor activity"/>
    <property type="evidence" value="ECO:0007669"/>
    <property type="project" value="InterPro"/>
</dbReference>
<sequence>MDEQNQLVERFEAERPQLQAMAYRMLGSLAEAEDAVQESWFHLIRSDRSSIKNLGAWLTTTVTRICLDMLRSRQSRREEFLSASDAESHNTHEHEIDPEQEVLLADAVGHALLVVLDTLSPAERIAFVLHDLFAIPFDEIAGMLGRSPMATRQLASRARRRVQGATAPQPADLTLQRKVVTAFLAASRAGDFKTLLTMLDPEVVFQHENPDMLPAGALKGARGAEAVARGFIGRVQGAHLAIVNSSIAITVTLPGGQLLVATFTIIGDKITKINTISDPDRVHKLNITMLDD</sequence>
<name>A0A455SK49_9CHLR</name>